<evidence type="ECO:0000313" key="3">
    <source>
        <dbReference type="EMBL" id="MDR6838131.1"/>
    </source>
</evidence>
<evidence type="ECO:0000256" key="1">
    <source>
        <dbReference type="SAM" id="Phobius"/>
    </source>
</evidence>
<comment type="caution">
    <text evidence="2">The sequence shown here is derived from an EMBL/GenBank/DDBJ whole genome shotgun (WGS) entry which is preliminary data.</text>
</comment>
<name>A0AAJ2BTM6_ACIDE</name>
<dbReference type="RefSeq" id="WP_209819709.1">
    <property type="nucleotide sequence ID" value="NZ_JAVDTL010000003.1"/>
</dbReference>
<keyword evidence="4" id="KW-1185">Reference proteome</keyword>
<protein>
    <submittedName>
        <fullName evidence="2">Uncharacterized protein</fullName>
    </submittedName>
</protein>
<keyword evidence="1" id="KW-0812">Transmembrane</keyword>
<evidence type="ECO:0000313" key="4">
    <source>
        <dbReference type="Proteomes" id="UP001249076"/>
    </source>
</evidence>
<keyword evidence="1" id="KW-0472">Membrane</keyword>
<keyword evidence="1" id="KW-1133">Transmembrane helix</keyword>
<accession>A0AAJ2BTM6</accession>
<proteinExistence type="predicted"/>
<feature type="transmembrane region" description="Helical" evidence="1">
    <location>
        <begin position="72"/>
        <end position="91"/>
    </location>
</feature>
<sequence length="109" mass="11578">MQPPSTPASSASFNGQPQGVKAVMLQLAVRLGLTAVAVPVALAVTLLLYPVWSWLERTTGIESVGHSGPADWCYLAVWAPMAAALLLPPLWRLVLALWRGVEGPANTPH</sequence>
<dbReference type="AlphaFoldDB" id="A0AAJ2BTM6"/>
<dbReference type="Proteomes" id="UP001249076">
    <property type="component" value="Unassembled WGS sequence"/>
</dbReference>
<reference evidence="2 4" key="1">
    <citation type="submission" date="2023-07" db="EMBL/GenBank/DDBJ databases">
        <title>Sorghum-associated microbial communities from plants grown in Nebraska, USA.</title>
        <authorList>
            <person name="Schachtman D."/>
        </authorList>
    </citation>
    <scope>NUCLEOTIDE SEQUENCE</scope>
    <source>
        <strain evidence="3 4">BE105</strain>
        <strain evidence="2">BE69</strain>
    </source>
</reference>
<feature type="transmembrane region" description="Helical" evidence="1">
    <location>
        <begin position="31"/>
        <end position="52"/>
    </location>
</feature>
<organism evidence="2 5">
    <name type="scientific">Acidovorax delafieldii</name>
    <name type="common">Pseudomonas delafieldii</name>
    <dbReference type="NCBI Taxonomy" id="47920"/>
    <lineage>
        <taxon>Bacteria</taxon>
        <taxon>Pseudomonadati</taxon>
        <taxon>Pseudomonadota</taxon>
        <taxon>Betaproteobacteria</taxon>
        <taxon>Burkholderiales</taxon>
        <taxon>Comamonadaceae</taxon>
        <taxon>Acidovorax</taxon>
    </lineage>
</organism>
<gene>
    <name evidence="2" type="ORF">J2W88_002428</name>
    <name evidence="3" type="ORF">J2W93_002972</name>
</gene>
<dbReference type="Proteomes" id="UP001253458">
    <property type="component" value="Unassembled WGS sequence"/>
</dbReference>
<dbReference type="EMBL" id="JAVDTL010000003">
    <property type="protein sequence ID" value="MDR6767153.1"/>
    <property type="molecule type" value="Genomic_DNA"/>
</dbReference>
<dbReference type="EMBL" id="JAVDTS010000004">
    <property type="protein sequence ID" value="MDR6838131.1"/>
    <property type="molecule type" value="Genomic_DNA"/>
</dbReference>
<evidence type="ECO:0000313" key="2">
    <source>
        <dbReference type="EMBL" id="MDR6767153.1"/>
    </source>
</evidence>
<evidence type="ECO:0000313" key="5">
    <source>
        <dbReference type="Proteomes" id="UP001253458"/>
    </source>
</evidence>